<dbReference type="Proteomes" id="UP000249065">
    <property type="component" value="Unassembled WGS sequence"/>
</dbReference>
<feature type="transmembrane region" description="Helical" evidence="9">
    <location>
        <begin position="553"/>
        <end position="572"/>
    </location>
</feature>
<dbReference type="GO" id="GO:0010041">
    <property type="term" value="P:response to iron(III) ion"/>
    <property type="evidence" value="ECO:0007669"/>
    <property type="project" value="TreeGrafter"/>
</dbReference>
<feature type="transmembrane region" description="Helical" evidence="9">
    <location>
        <begin position="155"/>
        <end position="172"/>
    </location>
</feature>
<evidence type="ECO:0000256" key="7">
    <source>
        <dbReference type="ARBA" id="ARBA00023136"/>
    </source>
</evidence>
<feature type="transmembrane region" description="Helical" evidence="9">
    <location>
        <begin position="290"/>
        <end position="307"/>
    </location>
</feature>
<dbReference type="InterPro" id="IPR050297">
    <property type="entry name" value="LipidA_mod_glycosyltrf_83"/>
</dbReference>
<sequence>MGGGAEQQQLRRAEAEHGAHRPGRLPPQEGLQHRIQRAGAAQHGGGDPVRRRPVARRDRGPGMRLPLLPHPVRPAIGRQGVERLLERPMPQQDGIEQGGGGATGRILGGGCHEAALYGRRHRPMLVRPPMHISAPSSPDRSLGALPEALQRRPRLALVLLCLALWLPGFFTLPATDRDESRFAQATKQMVESGDYVRIRVGEEERNKKPAGIHWLQAASVHLVEAAQLGTRRDIWPYRLPSLLGGILAVLATFHWGRSLVGRRAAFLGAAMLASSLVLVAEAHIAKTDAALLATVAAAMGLFSQAYLRPERFTARQAAGFWLVLGASVLLKGPVGPMVPLLAGITLAIADRGAPWLRALRPGWGLPLMVAAAAPWFVAIGIATDGRFFEQAVGGDMLSKIGSGEEKHGGPPGFYLLSFAIAAFPSAWIVLTALPAAWRDRLNPPTRVLLAWVVPSWLVFEAVQTKLPHYTLPLYPALMLLGAAWAMDPLRHMPPRWWQRVTLWLFGLVALGLAVAAEAACWVMLQEPFGGGLLVLPLAALLVWLVAGSARRGAWGRAGLLGALLAVPLYAAVLEAVVPRLEPLWIAPRLAATLAARSPGLLPGEFGITGHSEPSVLFAIGGEARLLRTGTEAAQFLAGGTGRVVAVGNRAEGDFEHEATTLGLSVQEIGQVTGFNYTRGRWVTLMLFRRGD</sequence>
<dbReference type="AlphaFoldDB" id="A0A327MCB7"/>
<dbReference type="InterPro" id="IPR038731">
    <property type="entry name" value="RgtA/B/C-like"/>
</dbReference>
<dbReference type="OrthoDB" id="9810951at2"/>
<evidence type="ECO:0000256" key="3">
    <source>
        <dbReference type="ARBA" id="ARBA00022676"/>
    </source>
</evidence>
<feature type="transmembrane region" description="Helical" evidence="9">
    <location>
        <begin position="471"/>
        <end position="489"/>
    </location>
</feature>
<accession>A0A327MCB7</accession>
<feature type="region of interest" description="Disordered" evidence="8">
    <location>
        <begin position="1"/>
        <end position="73"/>
    </location>
</feature>
<feature type="domain" description="Glycosyltransferase RgtA/B/C/D-like" evidence="10">
    <location>
        <begin position="208"/>
        <end position="375"/>
    </location>
</feature>
<dbReference type="Pfam" id="PF13231">
    <property type="entry name" value="PMT_2"/>
    <property type="match status" value="1"/>
</dbReference>
<evidence type="ECO:0000256" key="8">
    <source>
        <dbReference type="SAM" id="MobiDB-lite"/>
    </source>
</evidence>
<keyword evidence="7 9" id="KW-0472">Membrane</keyword>
<feature type="transmembrane region" description="Helical" evidence="9">
    <location>
        <begin position="530"/>
        <end position="546"/>
    </location>
</feature>
<keyword evidence="5 9" id="KW-0812">Transmembrane</keyword>
<comment type="caution">
    <text evidence="11">The sequence shown here is derived from an EMBL/GenBank/DDBJ whole genome shotgun (WGS) entry which is preliminary data.</text>
</comment>
<evidence type="ECO:0000313" key="11">
    <source>
        <dbReference type="EMBL" id="RAI60046.1"/>
    </source>
</evidence>
<evidence type="ECO:0000256" key="1">
    <source>
        <dbReference type="ARBA" id="ARBA00004651"/>
    </source>
</evidence>
<evidence type="ECO:0000259" key="10">
    <source>
        <dbReference type="Pfam" id="PF13231"/>
    </source>
</evidence>
<dbReference type="GO" id="GO:0016763">
    <property type="term" value="F:pentosyltransferase activity"/>
    <property type="evidence" value="ECO:0007669"/>
    <property type="project" value="TreeGrafter"/>
</dbReference>
<keyword evidence="6 9" id="KW-1133">Transmembrane helix</keyword>
<keyword evidence="2" id="KW-1003">Cell membrane</keyword>
<evidence type="ECO:0000313" key="12">
    <source>
        <dbReference type="Proteomes" id="UP000249065"/>
    </source>
</evidence>
<keyword evidence="3" id="KW-0328">Glycosyltransferase</keyword>
<evidence type="ECO:0000256" key="9">
    <source>
        <dbReference type="SAM" id="Phobius"/>
    </source>
</evidence>
<feature type="transmembrane region" description="Helical" evidence="9">
    <location>
        <begin position="319"/>
        <end position="342"/>
    </location>
</feature>
<dbReference type="GO" id="GO:0009103">
    <property type="term" value="P:lipopolysaccharide biosynthetic process"/>
    <property type="evidence" value="ECO:0007669"/>
    <property type="project" value="TreeGrafter"/>
</dbReference>
<dbReference type="PANTHER" id="PTHR33908">
    <property type="entry name" value="MANNOSYLTRANSFERASE YKCB-RELATED"/>
    <property type="match status" value="1"/>
</dbReference>
<feature type="transmembrane region" description="Helical" evidence="9">
    <location>
        <begin position="501"/>
        <end position="524"/>
    </location>
</feature>
<dbReference type="PANTHER" id="PTHR33908:SF3">
    <property type="entry name" value="UNDECAPRENYL PHOSPHATE-ALPHA-4-AMINO-4-DEOXY-L-ARABINOSE ARABINOSYL TRANSFERASE"/>
    <property type="match status" value="1"/>
</dbReference>
<feature type="transmembrane region" description="Helical" evidence="9">
    <location>
        <begin position="234"/>
        <end position="253"/>
    </location>
</feature>
<feature type="transmembrane region" description="Helical" evidence="9">
    <location>
        <begin position="362"/>
        <end position="382"/>
    </location>
</feature>
<dbReference type="EMBL" id="QLIX01000003">
    <property type="protein sequence ID" value="RAI60046.1"/>
    <property type="molecule type" value="Genomic_DNA"/>
</dbReference>
<protein>
    <submittedName>
        <fullName evidence="11">Glycosyltransferase family 39 protein</fullName>
    </submittedName>
</protein>
<comment type="subcellular location">
    <subcellularLocation>
        <location evidence="1">Cell membrane</location>
        <topology evidence="1">Multi-pass membrane protein</topology>
    </subcellularLocation>
</comment>
<dbReference type="GO" id="GO:0005886">
    <property type="term" value="C:plasma membrane"/>
    <property type="evidence" value="ECO:0007669"/>
    <property type="project" value="UniProtKB-SubCell"/>
</dbReference>
<organism evidence="11 12">
    <name type="scientific">Roseicella frigidaeris</name>
    <dbReference type="NCBI Taxonomy" id="2230885"/>
    <lineage>
        <taxon>Bacteria</taxon>
        <taxon>Pseudomonadati</taxon>
        <taxon>Pseudomonadota</taxon>
        <taxon>Alphaproteobacteria</taxon>
        <taxon>Acetobacterales</taxon>
        <taxon>Roseomonadaceae</taxon>
        <taxon>Roseicella</taxon>
    </lineage>
</organism>
<name>A0A327MCB7_9PROT</name>
<evidence type="ECO:0000256" key="6">
    <source>
        <dbReference type="ARBA" id="ARBA00022989"/>
    </source>
</evidence>
<keyword evidence="4 11" id="KW-0808">Transferase</keyword>
<evidence type="ECO:0000256" key="5">
    <source>
        <dbReference type="ARBA" id="ARBA00022692"/>
    </source>
</evidence>
<feature type="transmembrane region" description="Helical" evidence="9">
    <location>
        <begin position="265"/>
        <end position="284"/>
    </location>
</feature>
<gene>
    <name evidence="11" type="ORF">DOO78_06415</name>
</gene>
<proteinExistence type="predicted"/>
<reference evidence="12" key="1">
    <citation type="submission" date="2018-06" db="EMBL/GenBank/DDBJ databases">
        <authorList>
            <person name="Khan S.A."/>
        </authorList>
    </citation>
    <scope>NUCLEOTIDE SEQUENCE [LARGE SCALE GENOMIC DNA]</scope>
    <source>
        <strain evidence="12">DB-1506</strain>
    </source>
</reference>
<evidence type="ECO:0000256" key="4">
    <source>
        <dbReference type="ARBA" id="ARBA00022679"/>
    </source>
</evidence>
<evidence type="ECO:0000256" key="2">
    <source>
        <dbReference type="ARBA" id="ARBA00022475"/>
    </source>
</evidence>
<feature type="compositionally biased region" description="Basic and acidic residues" evidence="8">
    <location>
        <begin position="9"/>
        <end position="19"/>
    </location>
</feature>
<keyword evidence="12" id="KW-1185">Reference proteome</keyword>
<feature type="transmembrane region" description="Helical" evidence="9">
    <location>
        <begin position="413"/>
        <end position="437"/>
    </location>
</feature>